<dbReference type="GeneID" id="77946825"/>
<keyword evidence="2" id="KW-1185">Reference proteome</keyword>
<dbReference type="Proteomes" id="UP000501900">
    <property type="component" value="Genome"/>
</dbReference>
<protein>
    <submittedName>
        <fullName evidence="1">Uncharacterized protein</fullName>
    </submittedName>
</protein>
<organism evidence="1 2">
    <name type="scientific">Synechococcus phage S-H34</name>
    <dbReference type="NCBI Taxonomy" id="2718942"/>
    <lineage>
        <taxon>Viruses</taxon>
        <taxon>Duplodnaviria</taxon>
        <taxon>Heunggongvirae</taxon>
        <taxon>Uroviricota</taxon>
        <taxon>Caudoviricetes</taxon>
        <taxon>Pantevenvirales</taxon>
        <taxon>Kyanoviridae</taxon>
        <taxon>Makaravirus</taxon>
        <taxon>Makaravirus thirtyfour</taxon>
    </lineage>
</organism>
<sequence>MSVKGDSIGSGYSDKPLQSTSSELYCEGTDSPLVGHNKGWVRYIANVMQLVGYYMLIHDGFQWGLLIKGCSDLLILYWALNNRLYDVIIVTAIFCVFNFQRLGACFL</sequence>
<dbReference type="RefSeq" id="YP_010670615.1">
    <property type="nucleotide sequence ID" value="NC_070965.1"/>
</dbReference>
<evidence type="ECO:0000313" key="2">
    <source>
        <dbReference type="Proteomes" id="UP000501900"/>
    </source>
</evidence>
<accession>A0A6G8R6C1</accession>
<reference evidence="1 2" key="1">
    <citation type="submission" date="2020-03" db="EMBL/GenBank/DDBJ databases">
        <title>The Isolation and Genome Sequence of a Novel Cyanophage S-H34 from the Huanghai Sea, China.</title>
        <authorList>
            <person name="Jiang T."/>
        </authorList>
    </citation>
    <scope>NUCLEOTIDE SEQUENCE [LARGE SCALE GENOMIC DNA]</scope>
</reference>
<dbReference type="EMBL" id="MT162467">
    <property type="protein sequence ID" value="QIN96947.1"/>
    <property type="molecule type" value="Genomic_DNA"/>
</dbReference>
<evidence type="ECO:0000313" key="1">
    <source>
        <dbReference type="EMBL" id="QIN96947.1"/>
    </source>
</evidence>
<name>A0A6G8R6C1_9CAUD</name>
<proteinExistence type="predicted"/>
<dbReference type="KEGG" id="vg:77946825"/>